<keyword evidence="3" id="KW-0274">FAD</keyword>
<dbReference type="STRING" id="331657.A0A4U0XF53"/>
<feature type="non-terminal residue" evidence="6">
    <location>
        <position position="1"/>
    </location>
</feature>
<comment type="cofactor">
    <cofactor evidence="1">
        <name>FAD</name>
        <dbReference type="ChEBI" id="CHEBI:57692"/>
    </cofactor>
</comment>
<dbReference type="AlphaFoldDB" id="A0A4U0XF53"/>
<comment type="caution">
    <text evidence="6">The sequence shown here is derived from an EMBL/GenBank/DDBJ whole genome shotgun (WGS) entry which is preliminary data.</text>
</comment>
<gene>
    <name evidence="6" type="ORF">B0A49_02013</name>
</gene>
<dbReference type="SUPFAM" id="SSF52343">
    <property type="entry name" value="Ferredoxin reductase-like, C-terminal NADP-linked domain"/>
    <property type="match status" value="1"/>
</dbReference>
<dbReference type="FunFam" id="3.40.50.80:FF:000011">
    <property type="entry name" value="Sulfite reductase flavoprotein component"/>
    <property type="match status" value="1"/>
</dbReference>
<dbReference type="PANTHER" id="PTHR19384:SF109">
    <property type="entry name" value="SULFITE REDUCTASE [NADPH] FLAVOPROTEIN COMPONENT"/>
    <property type="match status" value="1"/>
</dbReference>
<evidence type="ECO:0000256" key="2">
    <source>
        <dbReference type="ARBA" id="ARBA00022630"/>
    </source>
</evidence>
<organism evidence="6 7">
    <name type="scientific">Cryomyces minteri</name>
    <dbReference type="NCBI Taxonomy" id="331657"/>
    <lineage>
        <taxon>Eukaryota</taxon>
        <taxon>Fungi</taxon>
        <taxon>Dikarya</taxon>
        <taxon>Ascomycota</taxon>
        <taxon>Pezizomycotina</taxon>
        <taxon>Dothideomycetes</taxon>
        <taxon>Dothideomycetes incertae sedis</taxon>
        <taxon>Cryomyces</taxon>
    </lineage>
</organism>
<dbReference type="GO" id="GO:0010181">
    <property type="term" value="F:FMN binding"/>
    <property type="evidence" value="ECO:0007669"/>
    <property type="project" value="TreeGrafter"/>
</dbReference>
<accession>A0A4U0XF53</accession>
<dbReference type="InterPro" id="IPR001709">
    <property type="entry name" value="Flavoprot_Pyr_Nucl_cyt_Rdtase"/>
</dbReference>
<dbReference type="GO" id="GO:0005829">
    <property type="term" value="C:cytosol"/>
    <property type="evidence" value="ECO:0007669"/>
    <property type="project" value="TreeGrafter"/>
</dbReference>
<dbReference type="Proteomes" id="UP000308768">
    <property type="component" value="Unassembled WGS sequence"/>
</dbReference>
<dbReference type="Gene3D" id="2.40.30.10">
    <property type="entry name" value="Translation factors"/>
    <property type="match status" value="1"/>
</dbReference>
<dbReference type="InterPro" id="IPR039261">
    <property type="entry name" value="FNR_nucleotide-bd"/>
</dbReference>
<evidence type="ECO:0000256" key="3">
    <source>
        <dbReference type="ARBA" id="ARBA00022827"/>
    </source>
</evidence>
<dbReference type="Pfam" id="PF00175">
    <property type="entry name" value="NAD_binding_1"/>
    <property type="match status" value="1"/>
</dbReference>
<proteinExistence type="predicted"/>
<dbReference type="Pfam" id="PF00667">
    <property type="entry name" value="FAD_binding_1"/>
    <property type="match status" value="1"/>
</dbReference>
<evidence type="ECO:0000256" key="1">
    <source>
        <dbReference type="ARBA" id="ARBA00001974"/>
    </source>
</evidence>
<dbReference type="InterPro" id="IPR001433">
    <property type="entry name" value="OxRdtase_FAD/NAD-bd"/>
</dbReference>
<dbReference type="GO" id="GO:0004783">
    <property type="term" value="F:sulfite reductase (NADPH) activity"/>
    <property type="evidence" value="ECO:0007669"/>
    <property type="project" value="TreeGrafter"/>
</dbReference>
<dbReference type="PANTHER" id="PTHR19384">
    <property type="entry name" value="NITRIC OXIDE SYNTHASE-RELATED"/>
    <property type="match status" value="1"/>
</dbReference>
<dbReference type="InterPro" id="IPR003097">
    <property type="entry name" value="CysJ-like_FAD-binding"/>
</dbReference>
<keyword evidence="7" id="KW-1185">Reference proteome</keyword>
<dbReference type="PRINTS" id="PR00371">
    <property type="entry name" value="FPNCR"/>
</dbReference>
<evidence type="ECO:0000313" key="6">
    <source>
        <dbReference type="EMBL" id="TKA75482.1"/>
    </source>
</evidence>
<dbReference type="EMBL" id="NAJN01000290">
    <property type="protein sequence ID" value="TKA75482.1"/>
    <property type="molecule type" value="Genomic_DNA"/>
</dbReference>
<protein>
    <submittedName>
        <fullName evidence="6">Sulfite reductase [NADPH] flavoprotein component</fullName>
    </submittedName>
</protein>
<feature type="domain" description="Oxidoreductase FAD/NAD(P)-binding" evidence="4">
    <location>
        <begin position="93"/>
        <end position="193"/>
    </location>
</feature>
<keyword evidence="2" id="KW-0285">Flavoprotein</keyword>
<feature type="domain" description="Sulfite reductase [NADPH] flavoprotein alpha-component-like FAD-binding" evidence="5">
    <location>
        <begin position="1"/>
        <end position="60"/>
    </location>
</feature>
<evidence type="ECO:0000259" key="5">
    <source>
        <dbReference type="Pfam" id="PF00667"/>
    </source>
</evidence>
<evidence type="ECO:0000259" key="4">
    <source>
        <dbReference type="Pfam" id="PF00175"/>
    </source>
</evidence>
<evidence type="ECO:0000313" key="7">
    <source>
        <dbReference type="Proteomes" id="UP000308768"/>
    </source>
</evidence>
<dbReference type="GO" id="GO:0050660">
    <property type="term" value="F:flavin adenine dinucleotide binding"/>
    <property type="evidence" value="ECO:0007669"/>
    <property type="project" value="TreeGrafter"/>
</dbReference>
<dbReference type="Gene3D" id="3.40.50.80">
    <property type="entry name" value="Nucleotide-binding domain of ferredoxin-NADP reductase (FNR) module"/>
    <property type="match status" value="1"/>
</dbReference>
<reference evidence="6 7" key="1">
    <citation type="submission" date="2017-03" db="EMBL/GenBank/DDBJ databases">
        <title>Genomes of endolithic fungi from Antarctica.</title>
        <authorList>
            <person name="Coleine C."/>
            <person name="Masonjones S."/>
            <person name="Stajich J.E."/>
        </authorList>
    </citation>
    <scope>NUCLEOTIDE SEQUENCE [LARGE SCALE GENOMIC DNA]</scope>
    <source>
        <strain evidence="6 7">CCFEE 5187</strain>
    </source>
</reference>
<dbReference type="OrthoDB" id="1856718at2759"/>
<sequence>FPSAHPSFHEIVRIVSPMKRREYSIASSQKVTPNSVSLLVVTVDWVDPKGRDRFGQATRYLNGLHLGAPVTVSVKPSVMKLPQKSTAPLIMAGLGTGLAPFRAFVQERAWQKQQGIPIGSVLLYMGSRHQREEYLYGEEWEAYQDAGIITLLGRAFSRDQKQKIYIQDRMRETLADIRKAYLHEEGAFYLCGSTWPVPDVTNVLEEAIEVDAKAAGKKVDPRKEIDRLKDELRYVLEVY</sequence>
<name>A0A4U0XF53_9PEZI</name>
<dbReference type="SUPFAM" id="SSF63380">
    <property type="entry name" value="Riboflavin synthase domain-like"/>
    <property type="match status" value="1"/>
</dbReference>
<dbReference type="InterPro" id="IPR017938">
    <property type="entry name" value="Riboflavin_synthase-like_b-brl"/>
</dbReference>